<dbReference type="PROSITE" id="PS50995">
    <property type="entry name" value="HTH_MARR_2"/>
    <property type="match status" value="1"/>
</dbReference>
<sequence length="169" mass="19104">MEDRVAAGMDSKGALLHRLLKLTNRLMAPFSTHLAHRYRISLNEFRLLMTIGALGRTASHEVAEMTGVNVMSVSRAVATLQRHGRVKVERDPANRRRKWLTLTTEGQHLYEVMRPQSEKVADYLFSEMVDSDLAALEGLVERLISRLEARDDSGRSVFLEATKPDEDEA</sequence>
<reference evidence="5 6" key="1">
    <citation type="submission" date="2019-12" db="EMBL/GenBank/DDBJ databases">
        <title>Genomic-based taxomic classification of the family Erythrobacteraceae.</title>
        <authorList>
            <person name="Xu L."/>
        </authorList>
    </citation>
    <scope>NUCLEOTIDE SEQUENCE [LARGE SCALE GENOMIC DNA]</scope>
    <source>
        <strain evidence="5 6">JCM 16339</strain>
    </source>
</reference>
<dbReference type="PANTHER" id="PTHR42756">
    <property type="entry name" value="TRANSCRIPTIONAL REGULATOR, MARR"/>
    <property type="match status" value="1"/>
</dbReference>
<dbReference type="GO" id="GO:0003700">
    <property type="term" value="F:DNA-binding transcription factor activity"/>
    <property type="evidence" value="ECO:0007669"/>
    <property type="project" value="InterPro"/>
</dbReference>
<proteinExistence type="predicted"/>
<dbReference type="InterPro" id="IPR000835">
    <property type="entry name" value="HTH_MarR-typ"/>
</dbReference>
<dbReference type="SUPFAM" id="SSF46785">
    <property type="entry name" value="Winged helix' DNA-binding domain"/>
    <property type="match status" value="1"/>
</dbReference>
<keyword evidence="1" id="KW-0805">Transcription regulation</keyword>
<dbReference type="OrthoDB" id="7406502at2"/>
<evidence type="ECO:0000313" key="5">
    <source>
        <dbReference type="EMBL" id="MXO87372.1"/>
    </source>
</evidence>
<dbReference type="Proteomes" id="UP000435243">
    <property type="component" value="Unassembled WGS sequence"/>
</dbReference>
<evidence type="ECO:0000259" key="4">
    <source>
        <dbReference type="PROSITE" id="PS50995"/>
    </source>
</evidence>
<accession>A0A844ZJB0</accession>
<dbReference type="Gene3D" id="1.10.10.10">
    <property type="entry name" value="Winged helix-like DNA-binding domain superfamily/Winged helix DNA-binding domain"/>
    <property type="match status" value="1"/>
</dbReference>
<dbReference type="InterPro" id="IPR036388">
    <property type="entry name" value="WH-like_DNA-bd_sf"/>
</dbReference>
<dbReference type="InterPro" id="IPR036390">
    <property type="entry name" value="WH_DNA-bd_sf"/>
</dbReference>
<dbReference type="PANTHER" id="PTHR42756:SF1">
    <property type="entry name" value="TRANSCRIPTIONAL REPRESSOR OF EMRAB OPERON"/>
    <property type="match status" value="1"/>
</dbReference>
<gene>
    <name evidence="5" type="ORF">GRI32_01300</name>
</gene>
<dbReference type="EMBL" id="WTYY01000001">
    <property type="protein sequence ID" value="MXO87372.1"/>
    <property type="molecule type" value="Genomic_DNA"/>
</dbReference>
<evidence type="ECO:0000256" key="2">
    <source>
        <dbReference type="ARBA" id="ARBA00023125"/>
    </source>
</evidence>
<keyword evidence="2" id="KW-0238">DNA-binding</keyword>
<dbReference type="Pfam" id="PF01047">
    <property type="entry name" value="MarR"/>
    <property type="match status" value="1"/>
</dbReference>
<name>A0A844ZJB0_9SPHN</name>
<evidence type="ECO:0000313" key="6">
    <source>
        <dbReference type="Proteomes" id="UP000435243"/>
    </source>
</evidence>
<comment type="caution">
    <text evidence="5">The sequence shown here is derived from an EMBL/GenBank/DDBJ whole genome shotgun (WGS) entry which is preliminary data.</text>
</comment>
<protein>
    <submittedName>
        <fullName evidence="5">MarR family transcriptional regulator</fullName>
    </submittedName>
</protein>
<keyword evidence="3" id="KW-0804">Transcription</keyword>
<dbReference type="SMART" id="SM00347">
    <property type="entry name" value="HTH_MARR"/>
    <property type="match status" value="1"/>
</dbReference>
<dbReference type="AlphaFoldDB" id="A0A844ZJB0"/>
<feature type="domain" description="HTH marR-type" evidence="4">
    <location>
        <begin position="12"/>
        <end position="145"/>
    </location>
</feature>
<organism evidence="5 6">
    <name type="scientific">Alteraurantiacibacter aestuarii</name>
    <dbReference type="NCBI Taxonomy" id="650004"/>
    <lineage>
        <taxon>Bacteria</taxon>
        <taxon>Pseudomonadati</taxon>
        <taxon>Pseudomonadota</taxon>
        <taxon>Alphaproteobacteria</taxon>
        <taxon>Sphingomonadales</taxon>
        <taxon>Erythrobacteraceae</taxon>
        <taxon>Alteraurantiacibacter</taxon>
    </lineage>
</organism>
<keyword evidence="6" id="KW-1185">Reference proteome</keyword>
<dbReference type="GO" id="GO:0003677">
    <property type="term" value="F:DNA binding"/>
    <property type="evidence" value="ECO:0007669"/>
    <property type="project" value="UniProtKB-KW"/>
</dbReference>
<evidence type="ECO:0000256" key="3">
    <source>
        <dbReference type="ARBA" id="ARBA00023163"/>
    </source>
</evidence>
<evidence type="ECO:0000256" key="1">
    <source>
        <dbReference type="ARBA" id="ARBA00023015"/>
    </source>
</evidence>